<dbReference type="InterPro" id="IPR001810">
    <property type="entry name" value="F-box_dom"/>
</dbReference>
<evidence type="ECO:0000313" key="2">
    <source>
        <dbReference type="EMBL" id="QRD07514.1"/>
    </source>
</evidence>
<dbReference type="AlphaFoldDB" id="A0A7U2NR99"/>
<keyword evidence="3" id="KW-1185">Reference proteome</keyword>
<feature type="domain" description="F-box" evidence="1">
    <location>
        <begin position="4"/>
        <end position="42"/>
    </location>
</feature>
<evidence type="ECO:0000259" key="1">
    <source>
        <dbReference type="Pfam" id="PF00646"/>
    </source>
</evidence>
<dbReference type="SUPFAM" id="SSF81383">
    <property type="entry name" value="F-box domain"/>
    <property type="match status" value="1"/>
</dbReference>
<dbReference type="CDD" id="cd09917">
    <property type="entry name" value="F-box_SF"/>
    <property type="match status" value="1"/>
</dbReference>
<sequence>MTELLDLCYDVLIRILEEINAEDLACVAQTSSGFNKFIKENTRLHKSHYLRNFDDPRRRPTDPEPDWVPELQKLVRCQKILESANNDLKRDEFEFVGETVNELIATASKDRFGNSANQDKIEQLFLHISQNHNAFMCRSSLYSRAGNELQKPANNEEGRQLSAKLHCLYGIPASTTGNRVLSTHPFARAKVYDLRNYTDHTKWGPYRDDGSMRVDWEMIESLMIILSYNAGLCCRRYLPRFSPPWKNVLEGVVPERAKVMPEYSTKLLYEPDVPLMLKDPYNVSGIWSRIVCFLDYNDLFAFNFSEDALRHPSDQPRDPLVTDEAIRHIMMDLQVTEVKPAGRFDNPDLPVVHFSGKSRSVDAAWDPNANSKIRGSVRLTPEGEVRWETISVFYGGEERWRSEGIQVGGVRSQRGVIGTWFDKDLDPHGPAGPTAFWKICDRTVDDEDESDSEEEHMEHWHG</sequence>
<dbReference type="InterPro" id="IPR036047">
    <property type="entry name" value="F-box-like_dom_sf"/>
</dbReference>
<organism evidence="2 3">
    <name type="scientific">Phaeosphaeria nodorum (strain SN15 / ATCC MYA-4574 / FGSC 10173)</name>
    <name type="common">Glume blotch fungus</name>
    <name type="synonym">Parastagonospora nodorum</name>
    <dbReference type="NCBI Taxonomy" id="321614"/>
    <lineage>
        <taxon>Eukaryota</taxon>
        <taxon>Fungi</taxon>
        <taxon>Dikarya</taxon>
        <taxon>Ascomycota</taxon>
        <taxon>Pezizomycotina</taxon>
        <taxon>Dothideomycetes</taxon>
        <taxon>Pleosporomycetidae</taxon>
        <taxon>Pleosporales</taxon>
        <taxon>Pleosporineae</taxon>
        <taxon>Phaeosphaeriaceae</taxon>
        <taxon>Parastagonospora</taxon>
    </lineage>
</organism>
<reference evidence="3" key="1">
    <citation type="journal article" date="2021" name="BMC Genomics">
        <title>Chromosome-level genome assembly and manually-curated proteome of model necrotroph Parastagonospora nodorum Sn15 reveals a genome-wide trove of candidate effector homologs, and redundancy of virulence-related functions within an accessory chromosome.</title>
        <authorList>
            <person name="Bertazzoni S."/>
            <person name="Jones D.A.B."/>
            <person name="Phan H.T."/>
            <person name="Tan K.-C."/>
            <person name="Hane J.K."/>
        </authorList>
    </citation>
    <scope>NUCLEOTIDE SEQUENCE [LARGE SCALE GENOMIC DNA]</scope>
    <source>
        <strain evidence="3">SN15 / ATCC MYA-4574 / FGSC 10173)</strain>
    </source>
</reference>
<dbReference type="Proteomes" id="UP000663193">
    <property type="component" value="Chromosome 22"/>
</dbReference>
<dbReference type="OrthoDB" id="3226064at2759"/>
<protein>
    <recommendedName>
        <fullName evidence="1">F-box domain-containing protein</fullName>
    </recommendedName>
</protein>
<gene>
    <name evidence="2" type="ORF">JI435_131000</name>
</gene>
<dbReference type="Pfam" id="PF00646">
    <property type="entry name" value="F-box"/>
    <property type="match status" value="1"/>
</dbReference>
<dbReference type="VEuPathDB" id="FungiDB:JI435_131000"/>
<dbReference type="RefSeq" id="XP_001803315.1">
    <property type="nucleotide sequence ID" value="XM_001803263.1"/>
</dbReference>
<dbReference type="OMA" id="YACSKVY"/>
<evidence type="ECO:0000313" key="3">
    <source>
        <dbReference type="Proteomes" id="UP000663193"/>
    </source>
</evidence>
<accession>A0A7U2NR99</accession>
<dbReference type="EMBL" id="CP069044">
    <property type="protein sequence ID" value="QRD07514.1"/>
    <property type="molecule type" value="Genomic_DNA"/>
</dbReference>
<proteinExistence type="predicted"/>
<name>A0A7U2NR99_PHANO</name>
<dbReference type="KEGG" id="pno:SNOG_13100"/>